<name>A0ABQ4NG82_9BACL</name>
<keyword evidence="3" id="KW-1185">Reference proteome</keyword>
<dbReference type="PROSITE" id="PS51257">
    <property type="entry name" value="PROKAR_LIPOPROTEIN"/>
    <property type="match status" value="1"/>
</dbReference>
<proteinExistence type="predicted"/>
<accession>A0ABQ4NG82</accession>
<evidence type="ECO:0008006" key="4">
    <source>
        <dbReference type="Google" id="ProtNLM"/>
    </source>
</evidence>
<comment type="caution">
    <text evidence="2">The sequence shown here is derived from an EMBL/GenBank/DDBJ whole genome shotgun (WGS) entry which is preliminary data.</text>
</comment>
<dbReference type="EMBL" id="BOVJ01000251">
    <property type="protein sequence ID" value="GIQ67085.1"/>
    <property type="molecule type" value="Genomic_DNA"/>
</dbReference>
<keyword evidence="1" id="KW-0175">Coiled coil</keyword>
<feature type="coiled-coil region" evidence="1">
    <location>
        <begin position="254"/>
        <end position="281"/>
    </location>
</feature>
<sequence length="410" mass="45458">MGKSKGLRRVGFVLLALALFVAAGCQAVGGLDFNETIKRSLKVTSAEGKQTVEFRMLLDEEELAGQDPEDVRLIRLLSDIRLEMDSFRMENENRLSAQGSLSFGDRRVGYSLYLDDERLTVELEGAKKPFVLDLSSLEEDVDGTAADQETMTELAHRLIDEASGYLVGNLPNPERLTVAPATETIGGEQLSLLRAEMEMNVQELWPWLMKYFDALIADKEGLRDMLLSVVGAMRDYPELWGGENPFESDGLSDEEAAEQAADELMAVLKSLRDELNAAKEEGMFPLEMFSDETYLKAVLYVDSKLDIRKSEVEAKIAPNLEDTGGVKAIVIRSVSEMWNIGGSAKADAPDLAGGSLDAMKLADMQPYQLLRQFDEGSTLYGLLKNDFHIGRQSVMFSRSTTIRRSRCLPA</sequence>
<reference evidence="2 3" key="1">
    <citation type="submission" date="2021-04" db="EMBL/GenBank/DDBJ databases">
        <title>Draft genome sequence of Paenibacillus cisolokensis, LC2-13A.</title>
        <authorList>
            <person name="Uke A."/>
            <person name="Chhe C."/>
            <person name="Baramee S."/>
            <person name="Kosugi A."/>
        </authorList>
    </citation>
    <scope>NUCLEOTIDE SEQUENCE [LARGE SCALE GENOMIC DNA]</scope>
    <source>
        <strain evidence="2 3">LC2-13A</strain>
    </source>
</reference>
<evidence type="ECO:0000256" key="1">
    <source>
        <dbReference type="SAM" id="Coils"/>
    </source>
</evidence>
<evidence type="ECO:0000313" key="3">
    <source>
        <dbReference type="Proteomes" id="UP000680304"/>
    </source>
</evidence>
<gene>
    <name evidence="2" type="ORF">PACILC2_56530</name>
</gene>
<evidence type="ECO:0000313" key="2">
    <source>
        <dbReference type="EMBL" id="GIQ67085.1"/>
    </source>
</evidence>
<dbReference type="Proteomes" id="UP000680304">
    <property type="component" value="Unassembled WGS sequence"/>
</dbReference>
<protein>
    <recommendedName>
        <fullName evidence="4">Copper amine oxidase-like N-terminal domain-containing protein</fullName>
    </recommendedName>
</protein>
<organism evidence="2 3">
    <name type="scientific">Paenibacillus cisolokensis</name>
    <dbReference type="NCBI Taxonomy" id="1658519"/>
    <lineage>
        <taxon>Bacteria</taxon>
        <taxon>Bacillati</taxon>
        <taxon>Bacillota</taxon>
        <taxon>Bacilli</taxon>
        <taxon>Bacillales</taxon>
        <taxon>Paenibacillaceae</taxon>
        <taxon>Paenibacillus</taxon>
    </lineage>
</organism>
<dbReference type="RefSeq" id="WP_213531807.1">
    <property type="nucleotide sequence ID" value="NZ_BOVJ01000251.1"/>
</dbReference>